<dbReference type="OrthoDB" id="9989260at2"/>
<organism evidence="2 3">
    <name type="scientific">Muricaecibacterium torontonense</name>
    <dbReference type="NCBI Taxonomy" id="3032871"/>
    <lineage>
        <taxon>Bacteria</taxon>
        <taxon>Bacillati</taxon>
        <taxon>Actinomycetota</taxon>
        <taxon>Coriobacteriia</taxon>
        <taxon>Coriobacteriales</taxon>
        <taxon>Atopobiaceae</taxon>
        <taxon>Muricaecibacterium</taxon>
    </lineage>
</organism>
<sequence>MRSNLNEIDIKRLLGCKLHHLSLVVSAVGMLVALLWPRLAFATSFNAQIVDSFDNAPMTEGYLDHMKGRAPDSVQLAPQIITKVDGGETDYLINDASYVSPTSPKTINNAVVLTYKNAGTTLHGRSLDLKVTIDVSWCHNSPDDTGYYPCFLSTPYKDYYLHLRASVGYADRPGGPGDVAHRNGIKTHIRYSITYSDTHEPCKEKILMWVQDLDQSTIGPFANESLTLHSGFDGELYVLRNTKLSFEDLKQGYLHSAQGPDDGPLTSFVGYITGGSCEFTWQGESCSTAIGAIYPATYPQLKDDPVYAPTKAIETIDGESPSGNAPYILQGQSVTFLVHQKLPYVVEDNKPVMTQLVDDLDSCLDASAAKVQVIRQGRDVTSNWKVSIAGQRITLMALDTSLATLDLEFRITVPVKHDAAAGHYSNLSRTLVSTRTKRNIELESNSVQWNVGVVPKTLRVTKRLSVCDLNDFHGIAAFPIELKVLGKEGEGCLLRKMIVFSGEEPVSDDGTVSQQCTFNLADASIAYPSELQLREVPTSRFWLEDCTSGDDGSSKSDGILIWDLSPGNVTSEQLSCELKNCKTEHRWLSHSAMATNTVQSHR</sequence>
<dbReference type="AlphaFoldDB" id="A0A4S2F0A0"/>
<evidence type="ECO:0008006" key="4">
    <source>
        <dbReference type="Google" id="ProtNLM"/>
    </source>
</evidence>
<proteinExistence type="predicted"/>
<accession>A0A4S2F0A0</accession>
<keyword evidence="1" id="KW-0812">Transmembrane</keyword>
<evidence type="ECO:0000313" key="3">
    <source>
        <dbReference type="Proteomes" id="UP000310263"/>
    </source>
</evidence>
<dbReference type="Proteomes" id="UP000310263">
    <property type="component" value="Unassembled WGS sequence"/>
</dbReference>
<name>A0A4S2F0A0_9ACTN</name>
<feature type="transmembrane region" description="Helical" evidence="1">
    <location>
        <begin position="21"/>
        <end position="39"/>
    </location>
</feature>
<evidence type="ECO:0000256" key="1">
    <source>
        <dbReference type="SAM" id="Phobius"/>
    </source>
</evidence>
<evidence type="ECO:0000313" key="2">
    <source>
        <dbReference type="EMBL" id="TGY61712.1"/>
    </source>
</evidence>
<keyword evidence="1" id="KW-1133">Transmembrane helix</keyword>
<keyword evidence="3" id="KW-1185">Reference proteome</keyword>
<dbReference type="RefSeq" id="WP_136012845.1">
    <property type="nucleotide sequence ID" value="NZ_SRYE01000004.1"/>
</dbReference>
<keyword evidence="1" id="KW-0472">Membrane</keyword>
<gene>
    <name evidence="2" type="ORF">E5334_06820</name>
</gene>
<dbReference type="EMBL" id="SRYE01000004">
    <property type="protein sequence ID" value="TGY61712.1"/>
    <property type="molecule type" value="Genomic_DNA"/>
</dbReference>
<protein>
    <recommendedName>
        <fullName evidence="4">Isopeptide-forming domain-containing fimbrial protein</fullName>
    </recommendedName>
</protein>
<reference evidence="2 3" key="1">
    <citation type="submission" date="2019-04" db="EMBL/GenBank/DDBJ databases">
        <title>Microbes associate with the intestines of laboratory mice.</title>
        <authorList>
            <person name="Navarre W."/>
            <person name="Wong E."/>
            <person name="Huang K."/>
            <person name="Tropini C."/>
            <person name="Ng K."/>
            <person name="Yu B."/>
        </authorList>
    </citation>
    <scope>NUCLEOTIDE SEQUENCE [LARGE SCALE GENOMIC DNA]</scope>
    <source>
        <strain evidence="2 3">NM07_P-09</strain>
    </source>
</reference>
<comment type="caution">
    <text evidence="2">The sequence shown here is derived from an EMBL/GenBank/DDBJ whole genome shotgun (WGS) entry which is preliminary data.</text>
</comment>